<feature type="transmembrane region" description="Helical" evidence="1">
    <location>
        <begin position="99"/>
        <end position="130"/>
    </location>
</feature>
<dbReference type="STRING" id="1082479.SAMN05216241_10118"/>
<evidence type="ECO:0000313" key="3">
    <source>
        <dbReference type="Proteomes" id="UP000199415"/>
    </source>
</evidence>
<reference evidence="2 3" key="1">
    <citation type="submission" date="2016-10" db="EMBL/GenBank/DDBJ databases">
        <authorList>
            <person name="de Groot N.N."/>
        </authorList>
    </citation>
    <scope>NUCLEOTIDE SEQUENCE [LARGE SCALE GENOMIC DNA]</scope>
    <source>
        <strain evidence="2 3">DSM 25584</strain>
    </source>
</reference>
<sequence length="148" mass="15199">MLRDAAIGFAGGALGGLVNALFVWIVGLLGITAALGIDVAPPLASGMIYSKITWGGVFGFFFLAPFLQRWRLVQGLVISLLPSLVQLVIVFPVKTDAGFLGLGLGGLTPVLVLVANAVWGLAAGAVVLLAERGLPARAGRGEGQHARV</sequence>
<gene>
    <name evidence="2" type="ORF">SAMN05216241_10118</name>
</gene>
<name>A0A1G7KW22_9PROT</name>
<protein>
    <submittedName>
        <fullName evidence="2">Uncharacterized protein</fullName>
    </submittedName>
</protein>
<dbReference type="RefSeq" id="WP_090018089.1">
    <property type="nucleotide sequence ID" value="NZ_FNCE01000001.1"/>
</dbReference>
<dbReference type="AlphaFoldDB" id="A0A1G7KW22"/>
<organism evidence="2 3">
    <name type="scientific">Limimonas halophila</name>
    <dbReference type="NCBI Taxonomy" id="1082479"/>
    <lineage>
        <taxon>Bacteria</taxon>
        <taxon>Pseudomonadati</taxon>
        <taxon>Pseudomonadota</taxon>
        <taxon>Alphaproteobacteria</taxon>
        <taxon>Rhodospirillales</taxon>
        <taxon>Rhodovibrionaceae</taxon>
        <taxon>Limimonas</taxon>
    </lineage>
</organism>
<keyword evidence="3" id="KW-1185">Reference proteome</keyword>
<proteinExistence type="predicted"/>
<feature type="transmembrane region" description="Helical" evidence="1">
    <location>
        <begin position="43"/>
        <end position="63"/>
    </location>
</feature>
<dbReference type="OrthoDB" id="5704345at2"/>
<evidence type="ECO:0000256" key="1">
    <source>
        <dbReference type="SAM" id="Phobius"/>
    </source>
</evidence>
<accession>A0A1G7KW22</accession>
<dbReference type="Proteomes" id="UP000199415">
    <property type="component" value="Unassembled WGS sequence"/>
</dbReference>
<keyword evidence="1" id="KW-1133">Transmembrane helix</keyword>
<keyword evidence="1" id="KW-0812">Transmembrane</keyword>
<keyword evidence="1" id="KW-0472">Membrane</keyword>
<evidence type="ECO:0000313" key="2">
    <source>
        <dbReference type="EMBL" id="SDF41442.1"/>
    </source>
</evidence>
<feature type="transmembrane region" description="Helical" evidence="1">
    <location>
        <begin position="12"/>
        <end position="37"/>
    </location>
</feature>
<dbReference type="EMBL" id="FNCE01000001">
    <property type="protein sequence ID" value="SDF41442.1"/>
    <property type="molecule type" value="Genomic_DNA"/>
</dbReference>
<feature type="transmembrane region" description="Helical" evidence="1">
    <location>
        <begin position="75"/>
        <end position="93"/>
    </location>
</feature>